<dbReference type="EMBL" id="VIXA01000002">
    <property type="protein sequence ID" value="TWG22159.1"/>
    <property type="molecule type" value="Genomic_DNA"/>
</dbReference>
<evidence type="ECO:0000313" key="1">
    <source>
        <dbReference type="EMBL" id="TWG22159.1"/>
    </source>
</evidence>
<dbReference type="RefSeq" id="WP_154940206.1">
    <property type="nucleotide sequence ID" value="NZ_VIXA01000002.1"/>
</dbReference>
<protein>
    <submittedName>
        <fullName evidence="1">Uncharacterized protein</fullName>
    </submittedName>
</protein>
<dbReference type="AlphaFoldDB" id="A0A561WE78"/>
<accession>A0A561WE78</accession>
<keyword evidence="2" id="KW-1185">Reference proteome</keyword>
<name>A0A561WE78_9ACTN</name>
<reference evidence="1 2" key="1">
    <citation type="submission" date="2019-06" db="EMBL/GenBank/DDBJ databases">
        <title>Sequencing the genomes of 1000 actinobacteria strains.</title>
        <authorList>
            <person name="Klenk H.-P."/>
        </authorList>
    </citation>
    <scope>NUCLEOTIDE SEQUENCE [LARGE SCALE GENOMIC DNA]</scope>
    <source>
        <strain evidence="1 2">DSM 102131</strain>
    </source>
</reference>
<proteinExistence type="predicted"/>
<gene>
    <name evidence="1" type="ORF">FHX75_12679</name>
</gene>
<evidence type="ECO:0000313" key="2">
    <source>
        <dbReference type="Proteomes" id="UP000319927"/>
    </source>
</evidence>
<comment type="caution">
    <text evidence="1">The sequence shown here is derived from an EMBL/GenBank/DDBJ whole genome shotgun (WGS) entry which is preliminary data.</text>
</comment>
<organism evidence="1 2">
    <name type="scientific">Micromonospora palomenae</name>
    <dbReference type="NCBI Taxonomy" id="1461247"/>
    <lineage>
        <taxon>Bacteria</taxon>
        <taxon>Bacillati</taxon>
        <taxon>Actinomycetota</taxon>
        <taxon>Actinomycetes</taxon>
        <taxon>Micromonosporales</taxon>
        <taxon>Micromonosporaceae</taxon>
        <taxon>Micromonospora</taxon>
    </lineage>
</organism>
<sequence>MSLLAYLWRAIFGRPQNLVETQTSDAWQRVVDTFSSEQADLVRDQKVTEEQARTAIAERFPQMTSDEVAHALARGMFLTR</sequence>
<dbReference type="Proteomes" id="UP000319927">
    <property type="component" value="Unassembled WGS sequence"/>
</dbReference>
<dbReference type="OrthoDB" id="3390471at2"/>